<reference evidence="1" key="1">
    <citation type="submission" date="2018-02" db="EMBL/GenBank/DDBJ databases">
        <title>Rhizophora mucronata_Transcriptome.</title>
        <authorList>
            <person name="Meera S.P."/>
            <person name="Sreeshan A."/>
            <person name="Augustine A."/>
        </authorList>
    </citation>
    <scope>NUCLEOTIDE SEQUENCE</scope>
    <source>
        <tissue evidence="1">Leaf</tissue>
    </source>
</reference>
<accession>A0A2P2MQH1</accession>
<organism evidence="1">
    <name type="scientific">Rhizophora mucronata</name>
    <name type="common">Asiatic mangrove</name>
    <dbReference type="NCBI Taxonomy" id="61149"/>
    <lineage>
        <taxon>Eukaryota</taxon>
        <taxon>Viridiplantae</taxon>
        <taxon>Streptophyta</taxon>
        <taxon>Embryophyta</taxon>
        <taxon>Tracheophyta</taxon>
        <taxon>Spermatophyta</taxon>
        <taxon>Magnoliopsida</taxon>
        <taxon>eudicotyledons</taxon>
        <taxon>Gunneridae</taxon>
        <taxon>Pentapetalae</taxon>
        <taxon>rosids</taxon>
        <taxon>fabids</taxon>
        <taxon>Malpighiales</taxon>
        <taxon>Rhizophoraceae</taxon>
        <taxon>Rhizophora</taxon>
    </lineage>
</organism>
<evidence type="ECO:0000313" key="1">
    <source>
        <dbReference type="EMBL" id="MBX32474.1"/>
    </source>
</evidence>
<proteinExistence type="predicted"/>
<protein>
    <submittedName>
        <fullName evidence="1">Uncharacterized protein</fullName>
    </submittedName>
</protein>
<dbReference type="AlphaFoldDB" id="A0A2P2MQH1"/>
<sequence>MMSNILSLKYLTAIPDQGNAPRSATR</sequence>
<name>A0A2P2MQH1_RHIMU</name>
<dbReference type="EMBL" id="GGEC01051990">
    <property type="protein sequence ID" value="MBX32474.1"/>
    <property type="molecule type" value="Transcribed_RNA"/>
</dbReference>